<dbReference type="GO" id="GO:0007265">
    <property type="term" value="P:Ras protein signal transduction"/>
    <property type="evidence" value="ECO:0007669"/>
    <property type="project" value="TreeGrafter"/>
</dbReference>
<keyword evidence="10" id="KW-1185">Reference proteome</keyword>
<evidence type="ECO:0000313" key="10">
    <source>
        <dbReference type="Proteomes" id="UP001050691"/>
    </source>
</evidence>
<dbReference type="SMART" id="SM00326">
    <property type="entry name" value="SH3"/>
    <property type="match status" value="1"/>
</dbReference>
<comment type="caution">
    <text evidence="9">The sequence shown here is derived from an EMBL/GenBank/DDBJ whole genome shotgun (WGS) entry which is preliminary data.</text>
</comment>
<dbReference type="Gene3D" id="2.30.30.40">
    <property type="entry name" value="SH3 Domains"/>
    <property type="match status" value="1"/>
</dbReference>
<dbReference type="PANTHER" id="PTHR23113:SF354">
    <property type="entry name" value="BUD SITE SELECTION PROTEIN 5"/>
    <property type="match status" value="1"/>
</dbReference>
<feature type="compositionally biased region" description="Low complexity" evidence="5">
    <location>
        <begin position="822"/>
        <end position="835"/>
    </location>
</feature>
<evidence type="ECO:0000256" key="4">
    <source>
        <dbReference type="PROSITE-ProRule" id="PRU00192"/>
    </source>
</evidence>
<evidence type="ECO:0000259" key="8">
    <source>
        <dbReference type="PROSITE" id="PS50212"/>
    </source>
</evidence>
<evidence type="ECO:0000256" key="2">
    <source>
        <dbReference type="ARBA" id="ARBA00022658"/>
    </source>
</evidence>
<feature type="compositionally biased region" description="Polar residues" evidence="5">
    <location>
        <begin position="39"/>
        <end position="55"/>
    </location>
</feature>
<gene>
    <name evidence="9" type="ORF">Clacol_009820</name>
</gene>
<dbReference type="PROSITE" id="PS50009">
    <property type="entry name" value="RASGEF_CAT"/>
    <property type="match status" value="1"/>
</dbReference>
<dbReference type="Gene3D" id="1.20.870.10">
    <property type="entry name" value="Son of sevenless (SoS) protein Chain: S domain 1"/>
    <property type="match status" value="1"/>
</dbReference>
<dbReference type="GO" id="GO:0005085">
    <property type="term" value="F:guanyl-nucleotide exchange factor activity"/>
    <property type="evidence" value="ECO:0007669"/>
    <property type="project" value="UniProtKB-KW"/>
</dbReference>
<accession>A0AAV5ALJ3</accession>
<feature type="compositionally biased region" description="Polar residues" evidence="5">
    <location>
        <begin position="17"/>
        <end position="31"/>
    </location>
</feature>
<feature type="compositionally biased region" description="Pro residues" evidence="5">
    <location>
        <begin position="860"/>
        <end position="871"/>
    </location>
</feature>
<evidence type="ECO:0008006" key="11">
    <source>
        <dbReference type="Google" id="ProtNLM"/>
    </source>
</evidence>
<evidence type="ECO:0000256" key="1">
    <source>
        <dbReference type="ARBA" id="ARBA00022443"/>
    </source>
</evidence>
<reference evidence="9" key="1">
    <citation type="submission" date="2021-10" db="EMBL/GenBank/DDBJ databases">
        <title>De novo Genome Assembly of Clathrus columnatus (Basidiomycota, Fungi) Using Illumina and Nanopore Sequence Data.</title>
        <authorList>
            <person name="Ogiso-Tanaka E."/>
            <person name="Itagaki H."/>
            <person name="Hosoya T."/>
            <person name="Hosaka K."/>
        </authorList>
    </citation>
    <scope>NUCLEOTIDE SEQUENCE</scope>
    <source>
        <strain evidence="9">MO-923</strain>
    </source>
</reference>
<dbReference type="Gene3D" id="1.10.840.10">
    <property type="entry name" value="Ras guanine-nucleotide exchange factors catalytic domain"/>
    <property type="match status" value="1"/>
</dbReference>
<feature type="compositionally biased region" description="Polar residues" evidence="5">
    <location>
        <begin position="185"/>
        <end position="201"/>
    </location>
</feature>
<feature type="domain" description="N-terminal Ras-GEF" evidence="8">
    <location>
        <begin position="897"/>
        <end position="1028"/>
    </location>
</feature>
<feature type="region of interest" description="Disordered" evidence="5">
    <location>
        <begin position="1"/>
        <end position="86"/>
    </location>
</feature>
<name>A0AAV5ALJ3_9AGAM</name>
<dbReference type="SMART" id="SM00147">
    <property type="entry name" value="RasGEF"/>
    <property type="match status" value="1"/>
</dbReference>
<dbReference type="InterPro" id="IPR001452">
    <property type="entry name" value="SH3_domain"/>
</dbReference>
<feature type="domain" description="Ras-GEF" evidence="7">
    <location>
        <begin position="1098"/>
        <end position="1332"/>
    </location>
</feature>
<dbReference type="InterPro" id="IPR019804">
    <property type="entry name" value="Ras_G-nucl-exch_fac_CS"/>
</dbReference>
<feature type="compositionally biased region" description="Low complexity" evidence="5">
    <location>
        <begin position="800"/>
        <end position="810"/>
    </location>
</feature>
<evidence type="ECO:0000256" key="5">
    <source>
        <dbReference type="SAM" id="MobiDB-lite"/>
    </source>
</evidence>
<sequence>MNNTTTATFSSVASSSRLRANTHNNQKTSLFQRPVIDTTVPSTYARTRSLTTNTGPELHTRENSSSSSASSSQPSNRDATRPLSPSESIDILGEHLHSHVLALHDFTPVAHNATCLTFRAGQVLNRDSSGWWDGELEGRRGWFPSNYVSGLDQIGRLRDEVLIELNTGGSISSLASWTSSKDGCSTSKSAFPQSHSSTHFPTSRDSEQLISAETIPVEPSEPSSPDHDDFSSSPTIVRNRVISNIEVSNSTRSSTAMDHANRNTSPTFSIYNAIASGSLPERSISPTLQSPHQPLLTPLLHAVSLLNRAVAGRRQAHYQPSTACIISCVRSLLMSTECLHRDAPILKRIPTLARERKVILGNLATLVAQARRCSEWPGIDEMDQQEGWQDSVRQAEIEQQDWELEQMLRMGGEVMRNVTQFLEVCEANEVELPVSKHASSGSGSSSSSVSTSSMKERVRIDLGVATPTATPHRRLASGPAPTPVPRALPLTTLRTKSLNDLRARRRLQHLERSKQVPTRAIPPPPLPAARSITENRSISSISSVSSSSIISASAAAAVASSSFPSGPCSPGQVLCALRTSNDALLSSIAALIGHVHAYGRHAHASSKGHLIELARETVDMVRQLLTIVEAVARHPDIIGRGNSLQISKGTLFEATNKLVESVRLITGSEPPTNKSEDEERQQTLQCATNILKVASDCVAAVKVNLSRSIGDIPFIVCLPVLPLNTSGRNTRVSYLRRRSASVSGYNNFEVGRYPGTGTEPEIEAEVHTDDYDFPEKGASLQAVDASTEYYSKEVLSEALSSGSSKSLMGSEGDRPPSRASRRSSTAETTPATSITPEEKDAFEEKLLHGELPSVPVAESPVPPTPSSPCPSPASDTEKTFANVLAHDYDVRDIAYNSDGAIVGASLDAMIKKLTPHDALVDPAFQQIFMMTWRLFVSPSQLVNALIARFNLIPSSTLNEDDMVVWTKHKATPVKLRVANIIKAWLENHWRVDTDDGVLTQLSQFVRGTVAVQFPAPGQRILDIIRARTISDDSVLSPRPLDRMPQTLSRDPSLTNSGYVPQYNVPSSPSEIPRPTITKALFTALKNKNFTAICVTDFDPLELARQFTIRESRLYLQVLPEEVLELGQPGAPSKNVKAISSLSTAITGWVTECILDESDAKKRTNLVKFFIKLSFDDGALTSRSILAALDSSTISRLHQTWAAIPQKNRIQLDAIRKLADHARNYSEYRSRLRNTSPPAVPFLGLYLTDITFCREGNQSYRVSPRDPTRNLINFNKYHKLARIVQDMQRFQVPYNLREISEVQHYLSAQFDRAKKLMIWENCIVAGDLLVEPRRPADPSIITSSSAEGKPAIPILQLWGLSTLSRKEASLVGTKVVAAGAAATGSIA</sequence>
<evidence type="ECO:0000313" key="9">
    <source>
        <dbReference type="EMBL" id="GJJ15542.1"/>
    </source>
</evidence>
<dbReference type="SUPFAM" id="SSF48366">
    <property type="entry name" value="Ras GEF"/>
    <property type="match status" value="1"/>
</dbReference>
<keyword evidence="2 3" id="KW-0344">Guanine-nucleotide releasing factor</keyword>
<feature type="region of interest" description="Disordered" evidence="5">
    <location>
        <begin position="435"/>
        <end position="487"/>
    </location>
</feature>
<dbReference type="SMART" id="SM00229">
    <property type="entry name" value="RasGEFN"/>
    <property type="match status" value="1"/>
</dbReference>
<dbReference type="Proteomes" id="UP001050691">
    <property type="component" value="Unassembled WGS sequence"/>
</dbReference>
<dbReference type="CDD" id="cd00155">
    <property type="entry name" value="RasGEF"/>
    <property type="match status" value="1"/>
</dbReference>
<dbReference type="Pfam" id="PF00618">
    <property type="entry name" value="RasGEF_N"/>
    <property type="match status" value="1"/>
</dbReference>
<evidence type="ECO:0000256" key="3">
    <source>
        <dbReference type="PROSITE-ProRule" id="PRU00168"/>
    </source>
</evidence>
<feature type="compositionally biased region" description="Low complexity" evidence="5">
    <location>
        <begin position="1"/>
        <end position="16"/>
    </location>
</feature>
<feature type="compositionally biased region" description="Low complexity" evidence="5">
    <location>
        <begin position="64"/>
        <end position="75"/>
    </location>
</feature>
<dbReference type="PROSITE" id="PS50002">
    <property type="entry name" value="SH3"/>
    <property type="match status" value="1"/>
</dbReference>
<dbReference type="Pfam" id="PF07653">
    <property type="entry name" value="SH3_2"/>
    <property type="match status" value="1"/>
</dbReference>
<protein>
    <recommendedName>
        <fullName evidence="11">Ras GEF</fullName>
    </recommendedName>
</protein>
<keyword evidence="1 4" id="KW-0728">SH3 domain</keyword>
<feature type="domain" description="SH3" evidence="6">
    <location>
        <begin position="95"/>
        <end position="153"/>
    </location>
</feature>
<evidence type="ECO:0000259" key="7">
    <source>
        <dbReference type="PROSITE" id="PS50009"/>
    </source>
</evidence>
<dbReference type="PROSITE" id="PS00720">
    <property type="entry name" value="RASGEF"/>
    <property type="match status" value="1"/>
</dbReference>
<dbReference type="InterPro" id="IPR008937">
    <property type="entry name" value="Ras-like_GEF"/>
</dbReference>
<feature type="compositionally biased region" description="Low complexity" evidence="5">
    <location>
        <begin position="439"/>
        <end position="453"/>
    </location>
</feature>
<feature type="region of interest" description="Disordered" evidence="5">
    <location>
        <begin position="185"/>
        <end position="208"/>
    </location>
</feature>
<dbReference type="InterPro" id="IPR036028">
    <property type="entry name" value="SH3-like_dom_sf"/>
</dbReference>
<dbReference type="InterPro" id="IPR000651">
    <property type="entry name" value="Ras-like_Gua-exchang_fac_N"/>
</dbReference>
<dbReference type="InterPro" id="IPR023578">
    <property type="entry name" value="Ras_GEF_dom_sf"/>
</dbReference>
<dbReference type="PROSITE" id="PS50212">
    <property type="entry name" value="RASGEF_NTER"/>
    <property type="match status" value="1"/>
</dbReference>
<feature type="region of interest" description="Disordered" evidence="5">
    <location>
        <begin position="800"/>
        <end position="838"/>
    </location>
</feature>
<feature type="region of interest" description="Disordered" evidence="5">
    <location>
        <begin position="853"/>
        <end position="876"/>
    </location>
</feature>
<dbReference type="Pfam" id="PF00617">
    <property type="entry name" value="RasGEF"/>
    <property type="match status" value="1"/>
</dbReference>
<dbReference type="CDD" id="cd11883">
    <property type="entry name" value="SH3_Sdc25"/>
    <property type="match status" value="1"/>
</dbReference>
<dbReference type="PANTHER" id="PTHR23113">
    <property type="entry name" value="GUANINE NUCLEOTIDE EXCHANGE FACTOR"/>
    <property type="match status" value="1"/>
</dbReference>
<dbReference type="SUPFAM" id="SSF50044">
    <property type="entry name" value="SH3-domain"/>
    <property type="match status" value="1"/>
</dbReference>
<evidence type="ECO:0000259" key="6">
    <source>
        <dbReference type="PROSITE" id="PS50002"/>
    </source>
</evidence>
<dbReference type="EMBL" id="BPWL01000011">
    <property type="protein sequence ID" value="GJJ15542.1"/>
    <property type="molecule type" value="Genomic_DNA"/>
</dbReference>
<organism evidence="9 10">
    <name type="scientific">Clathrus columnatus</name>
    <dbReference type="NCBI Taxonomy" id="1419009"/>
    <lineage>
        <taxon>Eukaryota</taxon>
        <taxon>Fungi</taxon>
        <taxon>Dikarya</taxon>
        <taxon>Basidiomycota</taxon>
        <taxon>Agaricomycotina</taxon>
        <taxon>Agaricomycetes</taxon>
        <taxon>Phallomycetidae</taxon>
        <taxon>Phallales</taxon>
        <taxon>Clathraceae</taxon>
        <taxon>Clathrus</taxon>
    </lineage>
</organism>
<proteinExistence type="predicted"/>
<dbReference type="InterPro" id="IPR001895">
    <property type="entry name" value="RASGEF_cat_dom"/>
</dbReference>
<dbReference type="CDD" id="cd06224">
    <property type="entry name" value="REM"/>
    <property type="match status" value="1"/>
</dbReference>
<dbReference type="InterPro" id="IPR036964">
    <property type="entry name" value="RASGEF_cat_dom_sf"/>
</dbReference>
<dbReference type="GO" id="GO:0005886">
    <property type="term" value="C:plasma membrane"/>
    <property type="evidence" value="ECO:0007669"/>
    <property type="project" value="TreeGrafter"/>
</dbReference>